<evidence type="ECO:0000313" key="2">
    <source>
        <dbReference type="Proteomes" id="UP000254867"/>
    </source>
</evidence>
<dbReference type="GO" id="GO:0006270">
    <property type="term" value="P:DNA replication initiation"/>
    <property type="evidence" value="ECO:0007669"/>
    <property type="project" value="InterPro"/>
</dbReference>
<dbReference type="InterPro" id="IPR009731">
    <property type="entry name" value="P-like"/>
</dbReference>
<reference evidence="1 2" key="1">
    <citation type="submission" date="2018-06" db="EMBL/GenBank/DDBJ databases">
        <authorList>
            <consortium name="Pathogen Informatics"/>
            <person name="Doyle S."/>
        </authorList>
    </citation>
    <scope>NUCLEOTIDE SEQUENCE [LARGE SCALE GENOMIC DNA]</scope>
    <source>
        <strain evidence="1 2">NCTC10794</strain>
    </source>
</reference>
<proteinExistence type="predicted"/>
<evidence type="ECO:0000313" key="1">
    <source>
        <dbReference type="EMBL" id="STO64312.1"/>
    </source>
</evidence>
<accession>A0A377I1H7</accession>
<name>A0A377I1H7_HAEPH</name>
<gene>
    <name evidence="1" type="ORF">NCTC10794_01375</name>
</gene>
<dbReference type="AlphaFoldDB" id="A0A377I1H7"/>
<organism evidence="1 2">
    <name type="scientific">Haemophilus parahaemolyticus</name>
    <dbReference type="NCBI Taxonomy" id="735"/>
    <lineage>
        <taxon>Bacteria</taxon>
        <taxon>Pseudomonadati</taxon>
        <taxon>Pseudomonadota</taxon>
        <taxon>Gammaproteobacteria</taxon>
        <taxon>Pasteurellales</taxon>
        <taxon>Pasteurellaceae</taxon>
        <taxon>Haemophilus</taxon>
    </lineage>
</organism>
<sequence>MSQLQTITQNRPLVNETAERLVNRVFEQLLASCPRLSYYTAEQVATAKQQWILGFAENGITTVEQVKQGMKALRAKEDDFVPSVGKFIGWCKVVDYTQLGLPTLEKLLKRLNHFSAYGLEEADKFSFKSDAEYWLLTDLYQRNRQYVWKEETLCNQAEKALLAMAKRIQSGETLPKPQITLPEKSECYMPPPEVIAARFKELREKLGKHRAT</sequence>
<dbReference type="RefSeq" id="WP_119222765.1">
    <property type="nucleotide sequence ID" value="NZ_UGHH01000002.1"/>
</dbReference>
<dbReference type="Proteomes" id="UP000254867">
    <property type="component" value="Unassembled WGS sequence"/>
</dbReference>
<protein>
    <submittedName>
        <fullName evidence="1">Replication protein P</fullName>
    </submittedName>
</protein>
<dbReference type="Pfam" id="PF06992">
    <property type="entry name" value="Phage_lambda_P"/>
    <property type="match status" value="1"/>
</dbReference>
<dbReference type="EMBL" id="UGHH01000002">
    <property type="protein sequence ID" value="STO64312.1"/>
    <property type="molecule type" value="Genomic_DNA"/>
</dbReference>